<dbReference type="RefSeq" id="WP_309561156.1">
    <property type="nucleotide sequence ID" value="NZ_JAVJIU010000002.1"/>
</dbReference>
<dbReference type="InterPro" id="IPR036188">
    <property type="entry name" value="FAD/NAD-bd_sf"/>
</dbReference>
<sequence length="377" mass="42709">MLNTQIAIIGGGLAGLTAAIHLSQKGLKVILFEKDEFPHHKVCGEYLSREILPYLESLSIDLKKLNAPVINRMKFSSVKGKIVESEMQLGGLGISRYNLDNLLYEEAKSSGCEIIHSNVTAVVFKEGHFNITASDSTEVRAEFVLGAFGKRSNIDKILNREFIQEQSGWLAVKAHYKIKPELYPINLVSLHNFKGGYCGLSRTEMDTVNVCYLATYKSFKKHKNTEEYKSKVLMKNPKLKEFFQNARLEFEKELAIAQISFDKKSLIENHVLMIGDSAGLIHPLCGNGMAMAIHSAKIASENLISFYEETDLTRSDIEDQYILEWNQNFRTRIKAGRILQKILLNQSLADFSQKIIRRFPGILPYIIKKTHGNQIYV</sequence>
<proteinExistence type="predicted"/>
<dbReference type="PANTHER" id="PTHR42685:SF22">
    <property type="entry name" value="CONDITIONED MEDIUM FACTOR RECEPTOR 1"/>
    <property type="match status" value="1"/>
</dbReference>
<feature type="domain" description="FAD-binding" evidence="1">
    <location>
        <begin position="4"/>
        <end position="310"/>
    </location>
</feature>
<dbReference type="InterPro" id="IPR002938">
    <property type="entry name" value="FAD-bd"/>
</dbReference>
<dbReference type="PANTHER" id="PTHR42685">
    <property type="entry name" value="GERANYLGERANYL DIPHOSPHATE REDUCTASE"/>
    <property type="match status" value="1"/>
</dbReference>
<dbReference type="GO" id="GO:0016491">
    <property type="term" value="F:oxidoreductase activity"/>
    <property type="evidence" value="ECO:0007669"/>
    <property type="project" value="UniProtKB-KW"/>
</dbReference>
<dbReference type="PRINTS" id="PR00420">
    <property type="entry name" value="RNGMNOXGNASE"/>
</dbReference>
<evidence type="ECO:0000313" key="2">
    <source>
        <dbReference type="EMBL" id="MDR5590283.1"/>
    </source>
</evidence>
<reference evidence="3" key="1">
    <citation type="submission" date="2023-07" db="EMBL/GenBank/DDBJ databases">
        <title>Christiangramia sp. SM2212., a novel bacterium of the family Flavobacteriaceae isolated from the sea sediment.</title>
        <authorList>
            <person name="Wang J."/>
            <person name="Zhang X."/>
        </authorList>
    </citation>
    <scope>NUCLEOTIDE SEQUENCE [LARGE SCALE GENOMIC DNA]</scope>
    <source>
        <strain evidence="3">SM2212</strain>
    </source>
</reference>
<accession>A0ABU1EPH0</accession>
<keyword evidence="3" id="KW-1185">Reference proteome</keyword>
<keyword evidence="2" id="KW-0560">Oxidoreductase</keyword>
<dbReference type="Proteomes" id="UP001257234">
    <property type="component" value="Unassembled WGS sequence"/>
</dbReference>
<organism evidence="2 3">
    <name type="scientific">Christiangramia sediminicola</name>
    <dbReference type="NCBI Taxonomy" id="3073267"/>
    <lineage>
        <taxon>Bacteria</taxon>
        <taxon>Pseudomonadati</taxon>
        <taxon>Bacteroidota</taxon>
        <taxon>Flavobacteriia</taxon>
        <taxon>Flavobacteriales</taxon>
        <taxon>Flavobacteriaceae</taxon>
        <taxon>Christiangramia</taxon>
    </lineage>
</organism>
<dbReference type="EC" id="1.-.-.-" evidence="2"/>
<protein>
    <submittedName>
        <fullName evidence="2">NAD(P)/FAD-dependent oxidoreductase</fullName>
        <ecNumber evidence="2">1.-.-.-</ecNumber>
    </submittedName>
</protein>
<name>A0ABU1EPH0_9FLAO</name>
<comment type="caution">
    <text evidence="2">The sequence shown here is derived from an EMBL/GenBank/DDBJ whole genome shotgun (WGS) entry which is preliminary data.</text>
</comment>
<dbReference type="EMBL" id="JAVJIU010000002">
    <property type="protein sequence ID" value="MDR5590283.1"/>
    <property type="molecule type" value="Genomic_DNA"/>
</dbReference>
<dbReference type="Gene3D" id="3.50.50.60">
    <property type="entry name" value="FAD/NAD(P)-binding domain"/>
    <property type="match status" value="1"/>
</dbReference>
<dbReference type="Pfam" id="PF01494">
    <property type="entry name" value="FAD_binding_3"/>
    <property type="match status" value="1"/>
</dbReference>
<dbReference type="SUPFAM" id="SSF51905">
    <property type="entry name" value="FAD/NAD(P)-binding domain"/>
    <property type="match status" value="1"/>
</dbReference>
<gene>
    <name evidence="2" type="ORF">RE431_06505</name>
</gene>
<evidence type="ECO:0000259" key="1">
    <source>
        <dbReference type="Pfam" id="PF01494"/>
    </source>
</evidence>
<evidence type="ECO:0000313" key="3">
    <source>
        <dbReference type="Proteomes" id="UP001257234"/>
    </source>
</evidence>
<dbReference type="InterPro" id="IPR050407">
    <property type="entry name" value="Geranylgeranyl_reductase"/>
</dbReference>